<dbReference type="InterPro" id="IPR011008">
    <property type="entry name" value="Dimeric_a/b-barrel"/>
</dbReference>
<gene>
    <name evidence="2" type="ORF">JS521_09905</name>
</gene>
<dbReference type="SMART" id="SM00886">
    <property type="entry name" value="Dabb"/>
    <property type="match status" value="1"/>
</dbReference>
<dbReference type="RefSeq" id="WP_205082341.1">
    <property type="nucleotide sequence ID" value="NZ_JAFEUF010000034.1"/>
</dbReference>
<dbReference type="PROSITE" id="PS51502">
    <property type="entry name" value="S_R_A_B_BARREL"/>
    <property type="match status" value="1"/>
</dbReference>
<keyword evidence="3" id="KW-1185">Reference proteome</keyword>
<evidence type="ECO:0000313" key="2">
    <source>
        <dbReference type="EMBL" id="MBM7054168.1"/>
    </source>
</evidence>
<evidence type="ECO:0000313" key="3">
    <source>
        <dbReference type="Proteomes" id="UP000712045"/>
    </source>
</evidence>
<reference evidence="2 3" key="1">
    <citation type="submission" date="2021-02" db="EMBL/GenBank/DDBJ databases">
        <title>Genome Streptomyces sp. RHZ10.</title>
        <authorList>
            <person name="Besaury L."/>
        </authorList>
    </citation>
    <scope>NUCLEOTIDE SEQUENCE [LARGE SCALE GENOMIC DNA]</scope>
    <source>
        <strain evidence="2 3">RHZ10</strain>
    </source>
</reference>
<accession>A0ABS2HXC9</accession>
<name>A0ABS2HXC9_9ACTN</name>
<sequence>MISHIVCFRFLPGVTWDDPRAVAAELISRGHPEHIPEIRSWSAGRNTTPREAAHDFAVIGLFTDRAALERYQSHPDHQRGVRAWQELSTWVVVDLDRSAGALLSEPGPAG</sequence>
<protein>
    <submittedName>
        <fullName evidence="2">Dabb family protein</fullName>
    </submittedName>
</protein>
<dbReference type="Gene3D" id="3.30.70.100">
    <property type="match status" value="1"/>
</dbReference>
<organism evidence="2 3">
    <name type="scientific">Streptomyces durocortorensis</name>
    <dbReference type="NCBI Taxonomy" id="2811104"/>
    <lineage>
        <taxon>Bacteria</taxon>
        <taxon>Bacillati</taxon>
        <taxon>Actinomycetota</taxon>
        <taxon>Actinomycetes</taxon>
        <taxon>Kitasatosporales</taxon>
        <taxon>Streptomycetaceae</taxon>
        <taxon>Streptomyces</taxon>
    </lineage>
</organism>
<evidence type="ECO:0000259" key="1">
    <source>
        <dbReference type="PROSITE" id="PS51502"/>
    </source>
</evidence>
<dbReference type="EMBL" id="JAFEUF010000034">
    <property type="protein sequence ID" value="MBM7054168.1"/>
    <property type="molecule type" value="Genomic_DNA"/>
</dbReference>
<proteinExistence type="predicted"/>
<dbReference type="Proteomes" id="UP000712045">
    <property type="component" value="Unassembled WGS sequence"/>
</dbReference>
<dbReference type="SUPFAM" id="SSF54909">
    <property type="entry name" value="Dimeric alpha+beta barrel"/>
    <property type="match status" value="1"/>
</dbReference>
<dbReference type="Pfam" id="PF07876">
    <property type="entry name" value="Dabb"/>
    <property type="match status" value="1"/>
</dbReference>
<feature type="domain" description="Stress-response A/B barrel" evidence="1">
    <location>
        <begin position="2"/>
        <end position="95"/>
    </location>
</feature>
<dbReference type="InterPro" id="IPR013097">
    <property type="entry name" value="Dabb"/>
</dbReference>
<comment type="caution">
    <text evidence="2">The sequence shown here is derived from an EMBL/GenBank/DDBJ whole genome shotgun (WGS) entry which is preliminary data.</text>
</comment>